<evidence type="ECO:0000256" key="1">
    <source>
        <dbReference type="ARBA" id="ARBA00022676"/>
    </source>
</evidence>
<dbReference type="InterPro" id="IPR001173">
    <property type="entry name" value="Glyco_trans_2-like"/>
</dbReference>
<feature type="domain" description="Glycosyltransferase 2-like" evidence="3">
    <location>
        <begin position="3"/>
        <end position="157"/>
    </location>
</feature>
<accession>A0A1M4ZWU9</accession>
<evidence type="ECO:0000256" key="2">
    <source>
        <dbReference type="ARBA" id="ARBA00022679"/>
    </source>
</evidence>
<keyword evidence="1" id="KW-0328">Glycosyltransferase</keyword>
<keyword evidence="5" id="KW-1185">Reference proteome</keyword>
<organism evidence="4 5">
    <name type="scientific">Alkalibacter saccharofermentans DSM 14828</name>
    <dbReference type="NCBI Taxonomy" id="1120975"/>
    <lineage>
        <taxon>Bacteria</taxon>
        <taxon>Bacillati</taxon>
        <taxon>Bacillota</taxon>
        <taxon>Clostridia</taxon>
        <taxon>Eubacteriales</taxon>
        <taxon>Eubacteriaceae</taxon>
        <taxon>Alkalibacter</taxon>
    </lineage>
</organism>
<evidence type="ECO:0000313" key="5">
    <source>
        <dbReference type="Proteomes" id="UP000184251"/>
    </source>
</evidence>
<dbReference type="OrthoDB" id="1771649at2"/>
<reference evidence="4 5" key="1">
    <citation type="submission" date="2016-11" db="EMBL/GenBank/DDBJ databases">
        <authorList>
            <person name="Jaros S."/>
            <person name="Januszkiewicz K."/>
            <person name="Wedrychowicz H."/>
        </authorList>
    </citation>
    <scope>NUCLEOTIDE SEQUENCE [LARGE SCALE GENOMIC DNA]</scope>
    <source>
        <strain evidence="4 5">DSM 14828</strain>
    </source>
</reference>
<dbReference type="STRING" id="1120975.SAMN02746064_02158"/>
<name>A0A1M4ZWU9_9FIRM</name>
<evidence type="ECO:0000313" key="4">
    <source>
        <dbReference type="EMBL" id="SHF22096.1"/>
    </source>
</evidence>
<dbReference type="InterPro" id="IPR029044">
    <property type="entry name" value="Nucleotide-diphossugar_trans"/>
</dbReference>
<dbReference type="RefSeq" id="WP_073272018.1">
    <property type="nucleotide sequence ID" value="NZ_FQTU01000020.1"/>
</dbReference>
<protein>
    <submittedName>
        <fullName evidence="4">Glycosyltransferase involved in cell wall bisynthesis</fullName>
    </submittedName>
</protein>
<dbReference type="Pfam" id="PF00535">
    <property type="entry name" value="Glycos_transf_2"/>
    <property type="match status" value="1"/>
</dbReference>
<dbReference type="PANTHER" id="PTHR22916:SF51">
    <property type="entry name" value="GLYCOSYLTRANSFERASE EPSH-RELATED"/>
    <property type="match status" value="1"/>
</dbReference>
<dbReference type="Gene3D" id="3.90.550.10">
    <property type="entry name" value="Spore Coat Polysaccharide Biosynthesis Protein SpsA, Chain A"/>
    <property type="match status" value="1"/>
</dbReference>
<dbReference type="GO" id="GO:0016757">
    <property type="term" value="F:glycosyltransferase activity"/>
    <property type="evidence" value="ECO:0007669"/>
    <property type="project" value="UniProtKB-KW"/>
</dbReference>
<dbReference type="Proteomes" id="UP000184251">
    <property type="component" value="Unassembled WGS sequence"/>
</dbReference>
<dbReference type="PANTHER" id="PTHR22916">
    <property type="entry name" value="GLYCOSYLTRANSFERASE"/>
    <property type="match status" value="1"/>
</dbReference>
<proteinExistence type="predicted"/>
<evidence type="ECO:0000259" key="3">
    <source>
        <dbReference type="Pfam" id="PF00535"/>
    </source>
</evidence>
<dbReference type="EMBL" id="FQTU01000020">
    <property type="protein sequence ID" value="SHF22096.1"/>
    <property type="molecule type" value="Genomic_DNA"/>
</dbReference>
<dbReference type="SUPFAM" id="SSF53448">
    <property type="entry name" value="Nucleotide-diphospho-sugar transferases"/>
    <property type="match status" value="1"/>
</dbReference>
<dbReference type="CDD" id="cd00761">
    <property type="entry name" value="Glyco_tranf_GTA_type"/>
    <property type="match status" value="1"/>
</dbReference>
<keyword evidence="2 4" id="KW-0808">Transferase</keyword>
<sequence length="329" mass="38234">MVTIIVPVYNVEEYLNKCIESIVNQSYKEIEIILVDDGSKDNSGSICDEWEKKDSRITVIHKKNGGLSSARNAGLNQSNGQYICFIDSDDWVEPDFIEVLFKHMVEHNADISQCGFVEDLEGMEGTPYRSENYLVFTGKNAIKNLYDRKTYLNTVVMWNKLFKKKNFQSLRFDEGIVHEDEALIHEVLYNADKVVVNESKLHHYLTRPNSIMNSKFNLKRLDIIYAYEKRLSYLKNKKEYELADMTMRMYFRVLLGVSSALFYSSLENKEIYLFDTTKKLDSIIGEIKKNKHLNNIDKILLNCYKVNKNAGFHANKSIGTIKNVFTRFA</sequence>
<gene>
    <name evidence="4" type="ORF">SAMN02746064_02158</name>
</gene>
<dbReference type="AlphaFoldDB" id="A0A1M4ZWU9"/>